<comment type="caution">
    <text evidence="1">The sequence shown here is derived from an EMBL/GenBank/DDBJ whole genome shotgun (WGS) entry which is preliminary data.</text>
</comment>
<organism evidence="1 2">
    <name type="scientific">Ensete ventricosum</name>
    <name type="common">Abyssinian banana</name>
    <name type="synonym">Musa ensete</name>
    <dbReference type="NCBI Taxonomy" id="4639"/>
    <lineage>
        <taxon>Eukaryota</taxon>
        <taxon>Viridiplantae</taxon>
        <taxon>Streptophyta</taxon>
        <taxon>Embryophyta</taxon>
        <taxon>Tracheophyta</taxon>
        <taxon>Spermatophyta</taxon>
        <taxon>Magnoliopsida</taxon>
        <taxon>Liliopsida</taxon>
        <taxon>Zingiberales</taxon>
        <taxon>Musaceae</taxon>
        <taxon>Ensete</taxon>
    </lineage>
</organism>
<sequence>MKEVHSRCVRCRVGQSGREHERRGGFAARDTRYGGARAFPGRSSADLPVIGPVSVAIHETARSEGTHSSV</sequence>
<gene>
    <name evidence="1" type="ORF">B296_00038327</name>
</gene>
<reference evidence="1 2" key="1">
    <citation type="journal article" date="2014" name="Agronomy (Basel)">
        <title>A Draft Genome Sequence for Ensete ventricosum, the Drought-Tolerant Tree Against Hunger.</title>
        <authorList>
            <person name="Harrison J."/>
            <person name="Moore K.A."/>
            <person name="Paszkiewicz K."/>
            <person name="Jones T."/>
            <person name="Grant M."/>
            <person name="Ambacheew D."/>
            <person name="Muzemil S."/>
            <person name="Studholme D.J."/>
        </authorList>
    </citation>
    <scope>NUCLEOTIDE SEQUENCE [LARGE SCALE GENOMIC DNA]</scope>
</reference>
<evidence type="ECO:0000313" key="1">
    <source>
        <dbReference type="EMBL" id="RRT66396.1"/>
    </source>
</evidence>
<name>A0A426ZQW0_ENSVE</name>
<dbReference type="AlphaFoldDB" id="A0A426ZQW0"/>
<proteinExistence type="predicted"/>
<dbReference type="EMBL" id="AMZH03005434">
    <property type="protein sequence ID" value="RRT66396.1"/>
    <property type="molecule type" value="Genomic_DNA"/>
</dbReference>
<protein>
    <submittedName>
        <fullName evidence="1">Uncharacterized protein</fullName>
    </submittedName>
</protein>
<evidence type="ECO:0000313" key="2">
    <source>
        <dbReference type="Proteomes" id="UP000287651"/>
    </source>
</evidence>
<accession>A0A426ZQW0</accession>
<dbReference type="Proteomes" id="UP000287651">
    <property type="component" value="Unassembled WGS sequence"/>
</dbReference>